<evidence type="ECO:0000313" key="2">
    <source>
        <dbReference type="Proteomes" id="UP000320722"/>
    </source>
</evidence>
<dbReference type="EMBL" id="CP036347">
    <property type="protein sequence ID" value="QDU03146.1"/>
    <property type="molecule type" value="Genomic_DNA"/>
</dbReference>
<proteinExistence type="predicted"/>
<evidence type="ECO:0000313" key="1">
    <source>
        <dbReference type="EMBL" id="QDU03146.1"/>
    </source>
</evidence>
<accession>A0A517WD12</accession>
<name>A0A517WD12_9PLAN</name>
<dbReference type="Proteomes" id="UP000320722">
    <property type="component" value="Chromosome"/>
</dbReference>
<reference evidence="1 2" key="1">
    <citation type="submission" date="2019-02" db="EMBL/GenBank/DDBJ databases">
        <title>Deep-cultivation of Planctomycetes and their phenomic and genomic characterization uncovers novel biology.</title>
        <authorList>
            <person name="Wiegand S."/>
            <person name="Jogler M."/>
            <person name="Boedeker C."/>
            <person name="Pinto D."/>
            <person name="Vollmers J."/>
            <person name="Rivas-Marin E."/>
            <person name="Kohn T."/>
            <person name="Peeters S.H."/>
            <person name="Heuer A."/>
            <person name="Rast P."/>
            <person name="Oberbeckmann S."/>
            <person name="Bunk B."/>
            <person name="Jeske O."/>
            <person name="Meyerdierks A."/>
            <person name="Storesund J.E."/>
            <person name="Kallscheuer N."/>
            <person name="Luecker S."/>
            <person name="Lage O.M."/>
            <person name="Pohl T."/>
            <person name="Merkel B.J."/>
            <person name="Hornburger P."/>
            <person name="Mueller R.-W."/>
            <person name="Bruemmer F."/>
            <person name="Labrenz M."/>
            <person name="Spormann A.M."/>
            <person name="Op den Camp H."/>
            <person name="Overmann J."/>
            <person name="Amann R."/>
            <person name="Jetten M.S.M."/>
            <person name="Mascher T."/>
            <person name="Medema M.H."/>
            <person name="Devos D.P."/>
            <person name="Kaster A.-K."/>
            <person name="Ovreas L."/>
            <person name="Rohde M."/>
            <person name="Galperin M.Y."/>
            <person name="Jogler C."/>
        </authorList>
    </citation>
    <scope>NUCLEOTIDE SEQUENCE [LARGE SCALE GENOMIC DNA]</scope>
    <source>
        <strain evidence="1 2">V6</strain>
    </source>
</reference>
<organism evidence="1 2">
    <name type="scientific">Gimesia chilikensis</name>
    <dbReference type="NCBI Taxonomy" id="2605989"/>
    <lineage>
        <taxon>Bacteria</taxon>
        <taxon>Pseudomonadati</taxon>
        <taxon>Planctomycetota</taxon>
        <taxon>Planctomycetia</taxon>
        <taxon>Planctomycetales</taxon>
        <taxon>Planctomycetaceae</taxon>
        <taxon>Gimesia</taxon>
    </lineage>
</organism>
<protein>
    <submittedName>
        <fullName evidence="1">Uncharacterized protein</fullName>
    </submittedName>
</protein>
<sequence length="226" mass="24680">MEKDPFDFYGADTVSVLLDGVWIKSIGWAGRRSLAVEFGTIYTDRVHQLYAGRCLIGHTRQLAERRILCQYNPTTGTPATLMLAAVSDGEGAVDYGDKFGRLPANRYVLSWTASSYPADADHFEITGSTEPGGEVDPENVLERLHFTGNGAYTWETPYLDGSGFHKFKITPRDQCEPAGNAGTATEVTVYSLLPPDDVAFREDGSRFLLTEDSGEVTIDFSYGGGA</sequence>
<dbReference type="AlphaFoldDB" id="A0A517WD12"/>
<gene>
    <name evidence="1" type="ORF">V6x_28580</name>
</gene>